<dbReference type="GO" id="GO:0043812">
    <property type="term" value="F:phosphatidylinositol-4-phosphate phosphatase activity"/>
    <property type="evidence" value="ECO:0000318"/>
    <property type="project" value="GO_Central"/>
</dbReference>
<evidence type="ECO:0000313" key="2">
    <source>
        <dbReference type="EMBL" id="KAJ0197494.1"/>
    </source>
</evidence>
<feature type="domain" description="SAC" evidence="1">
    <location>
        <begin position="69"/>
        <end position="137"/>
    </location>
</feature>
<evidence type="ECO:0000259" key="1">
    <source>
        <dbReference type="PROSITE" id="PS50275"/>
    </source>
</evidence>
<keyword evidence="3" id="KW-1185">Reference proteome</keyword>
<dbReference type="PANTHER" id="PTHR45662">
    <property type="entry name" value="PHOSPHATIDYLINOSITIDE PHOSPHATASE SAC1"/>
    <property type="match status" value="1"/>
</dbReference>
<dbReference type="Proteomes" id="UP000235145">
    <property type="component" value="Unassembled WGS sequence"/>
</dbReference>
<sequence>MSMKFLSSNEGLCHLNNQQKKDEAYFQTLLRTVEETRGLYYSYETYITLNLHRRYKMADGLMSKPIWKQVRGSIPLLWEQIVDLSYKPRLVVIEHQQSRYINFNLVFNWMQPMVVKCHFHDLMQRYGDTIVVDLTDQTLPPNHKRRVGSRVEMNHPIQLLFHSSSPKRSYLARISLNQRMCALTQSESICSFTADEDLEICRTCKAFFSIKLCLAKVDQGDEIDLEYSGTNALKADIGRLSGLIKDGMSALTRYSLNNFQDGVRQTNLISGNYTANGNIPSPFQLNKFETCTLFLVASALLIGGLATLTNGIPDSIAQDCKLQEMFPKMNFPSTLLPSIDLGYIEDKYSGLPSQALLNIWLSTNPQGVERLPLGVLSSRLDAYLLESIKELTGADTSIYWQLDEKGIHIFYAYEIESKLPHLLSEKYYYSFSLHKSPDLSPITLVQLSLLDICFR</sequence>
<accession>A0A9R1X4E9</accession>
<dbReference type="GO" id="GO:0005783">
    <property type="term" value="C:endoplasmic reticulum"/>
    <property type="evidence" value="ECO:0000318"/>
    <property type="project" value="GO_Central"/>
</dbReference>
<dbReference type="PROSITE" id="PS50275">
    <property type="entry name" value="SAC"/>
    <property type="match status" value="1"/>
</dbReference>
<proteinExistence type="predicted"/>
<dbReference type="GO" id="GO:0046856">
    <property type="term" value="P:phosphatidylinositol dephosphorylation"/>
    <property type="evidence" value="ECO:0000318"/>
    <property type="project" value="GO_Central"/>
</dbReference>
<dbReference type="Pfam" id="PF02383">
    <property type="entry name" value="Syja_N"/>
    <property type="match status" value="1"/>
</dbReference>
<protein>
    <recommendedName>
        <fullName evidence="1">SAC domain-containing protein</fullName>
    </recommendedName>
</protein>
<dbReference type="AlphaFoldDB" id="A0A9R1X4E9"/>
<gene>
    <name evidence="2" type="ORF">LSAT_V11C700344290</name>
</gene>
<name>A0A9R1X4E9_LACSA</name>
<organism evidence="2 3">
    <name type="scientific">Lactuca sativa</name>
    <name type="common">Garden lettuce</name>
    <dbReference type="NCBI Taxonomy" id="4236"/>
    <lineage>
        <taxon>Eukaryota</taxon>
        <taxon>Viridiplantae</taxon>
        <taxon>Streptophyta</taxon>
        <taxon>Embryophyta</taxon>
        <taxon>Tracheophyta</taxon>
        <taxon>Spermatophyta</taxon>
        <taxon>Magnoliopsida</taxon>
        <taxon>eudicotyledons</taxon>
        <taxon>Gunneridae</taxon>
        <taxon>Pentapetalae</taxon>
        <taxon>asterids</taxon>
        <taxon>campanulids</taxon>
        <taxon>Asterales</taxon>
        <taxon>Asteraceae</taxon>
        <taxon>Cichorioideae</taxon>
        <taxon>Cichorieae</taxon>
        <taxon>Lactucinae</taxon>
        <taxon>Lactuca</taxon>
    </lineage>
</organism>
<comment type="caution">
    <text evidence="2">The sequence shown here is derived from an EMBL/GenBank/DDBJ whole genome shotgun (WGS) entry which is preliminary data.</text>
</comment>
<dbReference type="InterPro" id="IPR002013">
    <property type="entry name" value="SAC_dom"/>
</dbReference>
<reference evidence="2 3" key="1">
    <citation type="journal article" date="2017" name="Nat. Commun.">
        <title>Genome assembly with in vitro proximity ligation data and whole-genome triplication in lettuce.</title>
        <authorList>
            <person name="Reyes-Chin-Wo S."/>
            <person name="Wang Z."/>
            <person name="Yang X."/>
            <person name="Kozik A."/>
            <person name="Arikit S."/>
            <person name="Song C."/>
            <person name="Xia L."/>
            <person name="Froenicke L."/>
            <person name="Lavelle D.O."/>
            <person name="Truco M.J."/>
            <person name="Xia R."/>
            <person name="Zhu S."/>
            <person name="Xu C."/>
            <person name="Xu H."/>
            <person name="Xu X."/>
            <person name="Cox K."/>
            <person name="Korf I."/>
            <person name="Meyers B.C."/>
            <person name="Michelmore R.W."/>
        </authorList>
    </citation>
    <scope>NUCLEOTIDE SEQUENCE [LARGE SCALE GENOMIC DNA]</scope>
    <source>
        <strain evidence="3">cv. Salinas</strain>
        <tissue evidence="2">Seedlings</tissue>
    </source>
</reference>
<dbReference type="PANTHER" id="PTHR45662:SF10">
    <property type="entry name" value="PHOSPHOINOSITIDE PHOSPHATASE SAC8"/>
    <property type="match status" value="1"/>
</dbReference>
<dbReference type="EMBL" id="NBSK02000007">
    <property type="protein sequence ID" value="KAJ0197494.1"/>
    <property type="molecule type" value="Genomic_DNA"/>
</dbReference>
<evidence type="ECO:0000313" key="3">
    <source>
        <dbReference type="Proteomes" id="UP000235145"/>
    </source>
</evidence>